<evidence type="ECO:0000313" key="3">
    <source>
        <dbReference type="Proteomes" id="UP000779809"/>
    </source>
</evidence>
<dbReference type="InterPro" id="IPR036465">
    <property type="entry name" value="vWFA_dom_sf"/>
</dbReference>
<dbReference type="Proteomes" id="UP000779809">
    <property type="component" value="Unassembled WGS sequence"/>
</dbReference>
<reference evidence="2" key="1">
    <citation type="submission" date="2020-07" db="EMBL/GenBank/DDBJ databases">
        <title>Huge and variable diversity of episymbiotic CPR bacteria and DPANN archaea in groundwater ecosystems.</title>
        <authorList>
            <person name="He C.Y."/>
            <person name="Keren R."/>
            <person name="Whittaker M."/>
            <person name="Farag I.F."/>
            <person name="Doudna J."/>
            <person name="Cate J.H.D."/>
            <person name="Banfield J.F."/>
        </authorList>
    </citation>
    <scope>NUCLEOTIDE SEQUENCE</scope>
    <source>
        <strain evidence="2">NC_groundwater_580_Pr5_B-0.1um_64_19</strain>
    </source>
</reference>
<dbReference type="Pfam" id="PF13519">
    <property type="entry name" value="VWA_2"/>
    <property type="match status" value="1"/>
</dbReference>
<dbReference type="AlphaFoldDB" id="A0A932A9K9"/>
<dbReference type="InterPro" id="IPR002035">
    <property type="entry name" value="VWF_A"/>
</dbReference>
<dbReference type="SMART" id="SM00327">
    <property type="entry name" value="VWA"/>
    <property type="match status" value="1"/>
</dbReference>
<evidence type="ECO:0000313" key="2">
    <source>
        <dbReference type="EMBL" id="MBI2678571.1"/>
    </source>
</evidence>
<protein>
    <submittedName>
        <fullName evidence="2">VWA domain-containing protein</fullName>
    </submittedName>
</protein>
<dbReference type="Gene3D" id="3.40.50.410">
    <property type="entry name" value="von Willebrand factor, type A domain"/>
    <property type="match status" value="1"/>
</dbReference>
<name>A0A932A9K9_9BACT</name>
<gene>
    <name evidence="2" type="ORF">HYX28_07295</name>
</gene>
<accession>A0A932A9K9</accession>
<dbReference type="EMBL" id="JACPNR010000009">
    <property type="protein sequence ID" value="MBI2678571.1"/>
    <property type="molecule type" value="Genomic_DNA"/>
</dbReference>
<comment type="caution">
    <text evidence="2">The sequence shown here is derived from an EMBL/GenBank/DDBJ whole genome shotgun (WGS) entry which is preliminary data.</text>
</comment>
<organism evidence="2 3">
    <name type="scientific">Candidatus Korobacter versatilis</name>
    <dbReference type="NCBI Taxonomy" id="658062"/>
    <lineage>
        <taxon>Bacteria</taxon>
        <taxon>Pseudomonadati</taxon>
        <taxon>Acidobacteriota</taxon>
        <taxon>Terriglobia</taxon>
        <taxon>Terriglobales</taxon>
        <taxon>Candidatus Korobacteraceae</taxon>
        <taxon>Candidatus Korobacter</taxon>
    </lineage>
</organism>
<proteinExistence type="predicted"/>
<feature type="domain" description="VWFA" evidence="1">
    <location>
        <begin position="37"/>
        <end position="194"/>
    </location>
</feature>
<dbReference type="CDD" id="cd00198">
    <property type="entry name" value="vWFA"/>
    <property type="match status" value="1"/>
</dbReference>
<sequence>MDEAGSPVADLTAQELEVRLGTRALRINGLTRFHDAPIRIVIVFDESSSMAANWRAALRIVSELLHSLPPNSNVALVGVNSGTPELIETPGAIARYLHNRSRRGAGGWTKLWDLMHIALLALPHPRPTDVIFVVSDGVDTASKLSFHELQREVHAARVRVSGAILVDMLAATPATRIVSPELADLMRETGGWNLTVSPFLRRRERGGRFERSHVESPNLPGFLTTLFDFYYVDVPPEAVASQPGPLAVRALGVRKDHERVLLSAPQHLPTAAP</sequence>
<evidence type="ECO:0000259" key="1">
    <source>
        <dbReference type="SMART" id="SM00327"/>
    </source>
</evidence>
<dbReference type="SUPFAM" id="SSF53300">
    <property type="entry name" value="vWA-like"/>
    <property type="match status" value="1"/>
</dbReference>